<reference evidence="6 7" key="1">
    <citation type="submission" date="2016-08" db="EMBL/GenBank/DDBJ databases">
        <title>A Parts List for Fungal Cellulosomes Revealed by Comparative Genomics.</title>
        <authorList>
            <consortium name="DOE Joint Genome Institute"/>
            <person name="Haitjema C.H."/>
            <person name="Gilmore S.P."/>
            <person name="Henske J.K."/>
            <person name="Solomon K.V."/>
            <person name="De Groot R."/>
            <person name="Kuo A."/>
            <person name="Mondo S.J."/>
            <person name="Salamov A.A."/>
            <person name="Labutti K."/>
            <person name="Zhao Z."/>
            <person name="Chiniquy J."/>
            <person name="Barry K."/>
            <person name="Brewer H.M."/>
            <person name="Purvine S.O."/>
            <person name="Wright A.T."/>
            <person name="Boxma B."/>
            <person name="Van Alen T."/>
            <person name="Hackstein J.H."/>
            <person name="Baker S.E."/>
            <person name="Grigoriev I.V."/>
            <person name="O'Malley M.A."/>
        </authorList>
    </citation>
    <scope>NUCLEOTIDE SEQUENCE [LARGE SCALE GENOMIC DNA]</scope>
    <source>
        <strain evidence="6 7">G1</strain>
    </source>
</reference>
<dbReference type="Gene3D" id="2.30.170.20">
    <property type="entry name" value="Ribosomal protein L24e"/>
    <property type="match status" value="1"/>
</dbReference>
<keyword evidence="2 6" id="KW-0689">Ribosomal protein</keyword>
<keyword evidence="7" id="KW-1185">Reference proteome</keyword>
<name>A0A1Y2AWN8_9FUNG</name>
<evidence type="ECO:0000256" key="1">
    <source>
        <dbReference type="ARBA" id="ARBA00005647"/>
    </source>
</evidence>
<comment type="caution">
    <text evidence="6">The sequence shown here is derived from an EMBL/GenBank/DDBJ whole genome shotgun (WGS) entry which is preliminary data.</text>
</comment>
<evidence type="ECO:0000256" key="2">
    <source>
        <dbReference type="ARBA" id="ARBA00022980"/>
    </source>
</evidence>
<dbReference type="PANTHER" id="PTHR10792:SF1">
    <property type="entry name" value="RIBOSOMAL PROTEIN L24"/>
    <property type="match status" value="1"/>
</dbReference>
<sequence>MKIELCNFSGTKIYPGRGKIFVRSDSKTFRFINGKCESYFLQHLKPSKLDWTVVFRRLHKKGISEEVAKKRTRRTVKHQRGVVGASWEVIKAKRMQKPEVRAAQRQQAIRQNKEKKREAQAAKKAEKAKNVARGGPKQKISKQQARGAAQKILPTSR</sequence>
<feature type="domain" description="TRASH" evidence="5">
    <location>
        <begin position="6"/>
        <end position="44"/>
    </location>
</feature>
<dbReference type="CDD" id="cd00472">
    <property type="entry name" value="Ribosomal_L24e_L24"/>
    <property type="match status" value="1"/>
</dbReference>
<dbReference type="InterPro" id="IPR023442">
    <property type="entry name" value="Ribosomal_eL24_CS"/>
</dbReference>
<evidence type="ECO:0000313" key="7">
    <source>
        <dbReference type="Proteomes" id="UP000193920"/>
    </source>
</evidence>
<dbReference type="InterPro" id="IPR038630">
    <property type="entry name" value="L24e/L24_sf"/>
</dbReference>
<dbReference type="GO" id="GO:0002181">
    <property type="term" value="P:cytoplasmic translation"/>
    <property type="evidence" value="ECO:0007669"/>
    <property type="project" value="TreeGrafter"/>
</dbReference>
<evidence type="ECO:0000256" key="3">
    <source>
        <dbReference type="ARBA" id="ARBA00023274"/>
    </source>
</evidence>
<dbReference type="Gene3D" id="6.10.250.1270">
    <property type="match status" value="1"/>
</dbReference>
<dbReference type="GO" id="GO:0003735">
    <property type="term" value="F:structural constituent of ribosome"/>
    <property type="evidence" value="ECO:0007669"/>
    <property type="project" value="InterPro"/>
</dbReference>
<evidence type="ECO:0000259" key="5">
    <source>
        <dbReference type="SMART" id="SM00746"/>
    </source>
</evidence>
<protein>
    <submittedName>
        <fullName evidence="6">Ribosomal protein L24e</fullName>
    </submittedName>
</protein>
<dbReference type="Proteomes" id="UP000193920">
    <property type="component" value="Unassembled WGS sequence"/>
</dbReference>
<feature type="region of interest" description="Disordered" evidence="4">
    <location>
        <begin position="96"/>
        <end position="157"/>
    </location>
</feature>
<proteinExistence type="inferred from homology"/>
<dbReference type="STRING" id="1754190.A0A1Y2AWN8"/>
<keyword evidence="3" id="KW-0687">Ribonucleoprotein</keyword>
<comment type="similarity">
    <text evidence="1">Belongs to the eukaryotic ribosomal protein eL24 family.</text>
</comment>
<dbReference type="GO" id="GO:0003729">
    <property type="term" value="F:mRNA binding"/>
    <property type="evidence" value="ECO:0007669"/>
    <property type="project" value="TreeGrafter"/>
</dbReference>
<dbReference type="PROSITE" id="PS01073">
    <property type="entry name" value="RIBOSOMAL_L24E"/>
    <property type="match status" value="1"/>
</dbReference>
<dbReference type="OrthoDB" id="1727108at2759"/>
<dbReference type="SMART" id="SM00746">
    <property type="entry name" value="TRASH"/>
    <property type="match status" value="1"/>
</dbReference>
<dbReference type="InterPro" id="IPR011017">
    <property type="entry name" value="TRASH_dom"/>
</dbReference>
<feature type="compositionally biased region" description="Basic and acidic residues" evidence="4">
    <location>
        <begin position="111"/>
        <end position="129"/>
    </location>
</feature>
<dbReference type="FunFam" id="2.30.170.20:FF:000002">
    <property type="entry name" value="60S ribosomal protein L24"/>
    <property type="match status" value="1"/>
</dbReference>
<dbReference type="PANTHER" id="PTHR10792">
    <property type="entry name" value="60S RIBOSOMAL PROTEIN L24"/>
    <property type="match status" value="1"/>
</dbReference>
<evidence type="ECO:0000256" key="4">
    <source>
        <dbReference type="SAM" id="MobiDB-lite"/>
    </source>
</evidence>
<evidence type="ECO:0000313" key="6">
    <source>
        <dbReference type="EMBL" id="ORY27013.1"/>
    </source>
</evidence>
<dbReference type="GO" id="GO:0022625">
    <property type="term" value="C:cytosolic large ribosomal subunit"/>
    <property type="evidence" value="ECO:0007669"/>
    <property type="project" value="TreeGrafter"/>
</dbReference>
<dbReference type="EMBL" id="MCOG01000196">
    <property type="protein sequence ID" value="ORY27013.1"/>
    <property type="molecule type" value="Genomic_DNA"/>
</dbReference>
<dbReference type="AlphaFoldDB" id="A0A1Y2AWN8"/>
<accession>A0A1Y2AWN8</accession>
<dbReference type="InterPro" id="IPR000988">
    <property type="entry name" value="Ribosomal_eL24-rel_N"/>
</dbReference>
<gene>
    <name evidence="6" type="ORF">LY90DRAFT_461306</name>
</gene>
<dbReference type="Pfam" id="PF01246">
    <property type="entry name" value="Ribosomal_L24e"/>
    <property type="match status" value="1"/>
</dbReference>
<dbReference type="InterPro" id="IPR056366">
    <property type="entry name" value="Ribosomal_eL24"/>
</dbReference>
<organism evidence="6 7">
    <name type="scientific">Neocallimastix californiae</name>
    <dbReference type="NCBI Taxonomy" id="1754190"/>
    <lineage>
        <taxon>Eukaryota</taxon>
        <taxon>Fungi</taxon>
        <taxon>Fungi incertae sedis</taxon>
        <taxon>Chytridiomycota</taxon>
        <taxon>Chytridiomycota incertae sedis</taxon>
        <taxon>Neocallimastigomycetes</taxon>
        <taxon>Neocallimastigales</taxon>
        <taxon>Neocallimastigaceae</taxon>
        <taxon>Neocallimastix</taxon>
    </lineage>
</organism>
<dbReference type="SUPFAM" id="SSF57716">
    <property type="entry name" value="Glucocorticoid receptor-like (DNA-binding domain)"/>
    <property type="match status" value="1"/>
</dbReference>